<evidence type="ECO:0000259" key="2">
    <source>
        <dbReference type="Pfam" id="PF02120"/>
    </source>
</evidence>
<proteinExistence type="predicted"/>
<feature type="compositionally biased region" description="Polar residues" evidence="1">
    <location>
        <begin position="429"/>
        <end position="441"/>
    </location>
</feature>
<accession>A0A0A0INV3</accession>
<keyword evidence="3" id="KW-0966">Cell projection</keyword>
<feature type="compositionally biased region" description="Low complexity" evidence="1">
    <location>
        <begin position="1"/>
        <end position="22"/>
    </location>
</feature>
<sequence length="466" mass="52633">MNDLVNMVSNTNRVNVNNSKNTTDTKQNIKLDSKSNNLKSDKKDVLNNNFKSMLSKVSKLKEYKAQNVNSEIAQDKANEISEDNTDLSEDSKSVKKKNSALDILLILLLQHFRGEKVDLKKILEKLKEEGVSDDVTQNLLKVMGDQDMNGVDLNSLGSQQSLNEKVNTFIKALSQNDNDKNNGLKDILDKLNLLNNKDLDESSIKTMLKGLKENKIQSIEQQIISELKSKIFDDQSDSTNINEDIKSPLKLDLNSKITVSNDNETKNESKNGNNEEDFLKHLVSKDKSKADTKIDRLTTFMSDFNKVNNTVVKDIENEVPININKNNLVNDFIKSIKYMEQNDVKEMTVKVMPRELGEIVIRLTVENGLMKANITANNKEAYNLLNSKAQELNNSLGNGEIKIQNFTIDIYNGDTTFFSRENSKEHRNNSNNSTKGRSESVQALEDVKDNEELLAKELDSNVSAFV</sequence>
<name>A0A0A0INV3_CLOBO</name>
<feature type="region of interest" description="Disordered" evidence="1">
    <location>
        <begin position="1"/>
        <end position="27"/>
    </location>
</feature>
<reference evidence="3 4" key="1">
    <citation type="submission" date="2014-01" db="EMBL/GenBank/DDBJ databases">
        <title>Plasmidome dynamics in the species complex Clostridium novyi sensu lato converts strains of independent lineages into distinctly different pathogens.</title>
        <authorList>
            <person name="Skarin H."/>
            <person name="Segerman B."/>
        </authorList>
    </citation>
    <scope>NUCLEOTIDE SEQUENCE [LARGE SCALE GENOMIC DNA]</scope>
    <source>
        <strain evidence="3 4">DC5</strain>
    </source>
</reference>
<feature type="region of interest" description="Disordered" evidence="1">
    <location>
        <begin position="421"/>
        <end position="443"/>
    </location>
</feature>
<evidence type="ECO:0000313" key="3">
    <source>
        <dbReference type="EMBL" id="KGN01857.1"/>
    </source>
</evidence>
<organism evidence="3 4">
    <name type="scientific">Clostridium botulinum C/D str. DC5</name>
    <dbReference type="NCBI Taxonomy" id="1443128"/>
    <lineage>
        <taxon>Bacteria</taxon>
        <taxon>Bacillati</taxon>
        <taxon>Bacillota</taxon>
        <taxon>Clostridia</taxon>
        <taxon>Eubacteriales</taxon>
        <taxon>Clostridiaceae</taxon>
        <taxon>Clostridium</taxon>
    </lineage>
</organism>
<dbReference type="Pfam" id="PF02120">
    <property type="entry name" value="Flg_hook"/>
    <property type="match status" value="1"/>
</dbReference>
<evidence type="ECO:0000256" key="1">
    <source>
        <dbReference type="SAM" id="MobiDB-lite"/>
    </source>
</evidence>
<dbReference type="RefSeq" id="WP_039258884.1">
    <property type="nucleotide sequence ID" value="NZ_JDRY01000001.1"/>
</dbReference>
<feature type="region of interest" description="Disordered" evidence="1">
    <location>
        <begin position="74"/>
        <end position="93"/>
    </location>
</feature>
<keyword evidence="3" id="KW-0282">Flagellum</keyword>
<protein>
    <submittedName>
        <fullName evidence="3">Flagellar hook-length control protein</fullName>
    </submittedName>
</protein>
<dbReference type="InterPro" id="IPR021136">
    <property type="entry name" value="Flagellar_hook_control-like_C"/>
</dbReference>
<dbReference type="InterPro" id="IPR038610">
    <property type="entry name" value="FliK-like_C_sf"/>
</dbReference>
<dbReference type="Gene3D" id="3.30.750.140">
    <property type="match status" value="1"/>
</dbReference>
<dbReference type="EMBL" id="JDRY01000001">
    <property type="protein sequence ID" value="KGN01857.1"/>
    <property type="molecule type" value="Genomic_DNA"/>
</dbReference>
<dbReference type="Proteomes" id="UP000030014">
    <property type="component" value="Unassembled WGS sequence"/>
</dbReference>
<feature type="domain" description="Flagellar hook-length control protein-like C-terminal" evidence="2">
    <location>
        <begin position="335"/>
        <end position="415"/>
    </location>
</feature>
<keyword evidence="3" id="KW-0969">Cilium</keyword>
<dbReference type="CDD" id="cd17470">
    <property type="entry name" value="T3SS_Flik_C"/>
    <property type="match status" value="1"/>
</dbReference>
<dbReference type="AlphaFoldDB" id="A0A0A0INV3"/>
<comment type="caution">
    <text evidence="3">The sequence shown here is derived from an EMBL/GenBank/DDBJ whole genome shotgun (WGS) entry which is preliminary data.</text>
</comment>
<evidence type="ECO:0000313" key="4">
    <source>
        <dbReference type="Proteomes" id="UP000030014"/>
    </source>
</evidence>
<gene>
    <name evidence="3" type="ORF">Z955_00215</name>
</gene>